<dbReference type="Proteomes" id="UP001231189">
    <property type="component" value="Unassembled WGS sequence"/>
</dbReference>
<evidence type="ECO:0000313" key="3">
    <source>
        <dbReference type="EMBL" id="KAK1661045.1"/>
    </source>
</evidence>
<feature type="compositionally biased region" description="Low complexity" evidence="1">
    <location>
        <begin position="107"/>
        <end position="133"/>
    </location>
</feature>
<gene>
    <name evidence="3" type="ORF">QYE76_049204</name>
</gene>
<accession>A0AAD8WI33</accession>
<dbReference type="Gene3D" id="1.20.1280.50">
    <property type="match status" value="1"/>
</dbReference>
<dbReference type="EMBL" id="JAUUTY010000003">
    <property type="protein sequence ID" value="KAK1661045.1"/>
    <property type="molecule type" value="Genomic_DNA"/>
</dbReference>
<dbReference type="InterPro" id="IPR053197">
    <property type="entry name" value="F-box_SCFL_complex_component"/>
</dbReference>
<dbReference type="PANTHER" id="PTHR34223">
    <property type="entry name" value="OS11G0201299 PROTEIN"/>
    <property type="match status" value="1"/>
</dbReference>
<evidence type="ECO:0000313" key="4">
    <source>
        <dbReference type="Proteomes" id="UP001231189"/>
    </source>
</evidence>
<dbReference type="SMART" id="SM00256">
    <property type="entry name" value="FBOX"/>
    <property type="match status" value="1"/>
</dbReference>
<dbReference type="PANTHER" id="PTHR34223:SF92">
    <property type="entry name" value="F-BOX DOMAIN-CONTAINING PROTEIN"/>
    <property type="match status" value="1"/>
</dbReference>
<dbReference type="InterPro" id="IPR001810">
    <property type="entry name" value="F-box_dom"/>
</dbReference>
<reference evidence="3" key="1">
    <citation type="submission" date="2023-07" db="EMBL/GenBank/DDBJ databases">
        <title>A chromosome-level genome assembly of Lolium multiflorum.</title>
        <authorList>
            <person name="Chen Y."/>
            <person name="Copetti D."/>
            <person name="Kolliker R."/>
            <person name="Studer B."/>
        </authorList>
    </citation>
    <scope>NUCLEOTIDE SEQUENCE</scope>
    <source>
        <strain evidence="3">02402/16</strain>
        <tissue evidence="3">Leaf</tissue>
    </source>
</reference>
<evidence type="ECO:0000256" key="1">
    <source>
        <dbReference type="SAM" id="MobiDB-lite"/>
    </source>
</evidence>
<organism evidence="3 4">
    <name type="scientific">Lolium multiflorum</name>
    <name type="common">Italian ryegrass</name>
    <name type="synonym">Lolium perenne subsp. multiflorum</name>
    <dbReference type="NCBI Taxonomy" id="4521"/>
    <lineage>
        <taxon>Eukaryota</taxon>
        <taxon>Viridiplantae</taxon>
        <taxon>Streptophyta</taxon>
        <taxon>Embryophyta</taxon>
        <taxon>Tracheophyta</taxon>
        <taxon>Spermatophyta</taxon>
        <taxon>Magnoliopsida</taxon>
        <taxon>Liliopsida</taxon>
        <taxon>Poales</taxon>
        <taxon>Poaceae</taxon>
        <taxon>BOP clade</taxon>
        <taxon>Pooideae</taxon>
        <taxon>Poodae</taxon>
        <taxon>Poeae</taxon>
        <taxon>Poeae Chloroplast Group 2 (Poeae type)</taxon>
        <taxon>Loliodinae</taxon>
        <taxon>Loliinae</taxon>
        <taxon>Lolium</taxon>
    </lineage>
</organism>
<dbReference type="InterPro" id="IPR036047">
    <property type="entry name" value="F-box-like_dom_sf"/>
</dbReference>
<dbReference type="Pfam" id="PF00646">
    <property type="entry name" value="F-box"/>
    <property type="match status" value="1"/>
</dbReference>
<dbReference type="CDD" id="cd22160">
    <property type="entry name" value="F-box_AtFBL13-like"/>
    <property type="match status" value="1"/>
</dbReference>
<name>A0AAD8WI33_LOLMU</name>
<dbReference type="SUPFAM" id="SSF81383">
    <property type="entry name" value="F-box domain"/>
    <property type="match status" value="1"/>
</dbReference>
<dbReference type="PROSITE" id="PS50181">
    <property type="entry name" value="FBOX"/>
    <property type="match status" value="1"/>
</dbReference>
<proteinExistence type="predicted"/>
<sequence>MGSPSNKRRRVLDRLSDLPDCLLHDILSRLGSRQAAHTSALSRRWRHLWRDVPCADLDEREFVNSSWVRFEDFADHLLTSIPPETQLDAFRLNLARGKDREIYLGPSASRLTGGSAAASSTSLPPSISAAATTGTSPGDHTSRSRQNRR</sequence>
<protein>
    <recommendedName>
        <fullName evidence="2">F-box domain-containing protein</fullName>
    </recommendedName>
</protein>
<evidence type="ECO:0000259" key="2">
    <source>
        <dbReference type="PROSITE" id="PS50181"/>
    </source>
</evidence>
<feature type="domain" description="F-box" evidence="2">
    <location>
        <begin position="12"/>
        <end position="70"/>
    </location>
</feature>
<dbReference type="InterPro" id="IPR053781">
    <property type="entry name" value="F-box_AtFBL13-like"/>
</dbReference>
<dbReference type="AlphaFoldDB" id="A0AAD8WI33"/>
<comment type="caution">
    <text evidence="3">The sequence shown here is derived from an EMBL/GenBank/DDBJ whole genome shotgun (WGS) entry which is preliminary data.</text>
</comment>
<feature type="region of interest" description="Disordered" evidence="1">
    <location>
        <begin position="105"/>
        <end position="149"/>
    </location>
</feature>
<keyword evidence="4" id="KW-1185">Reference proteome</keyword>